<dbReference type="GO" id="GO:1990281">
    <property type="term" value="C:efflux pump complex"/>
    <property type="evidence" value="ECO:0007669"/>
    <property type="project" value="TreeGrafter"/>
</dbReference>
<reference evidence="5 6" key="1">
    <citation type="submission" date="2019-02" db="EMBL/GenBank/DDBJ databases">
        <title>Genomic Encyclopedia of Type Strains, Phase IV (KMG-IV): sequencing the most valuable type-strain genomes for metagenomic binning, comparative biology and taxonomic classification.</title>
        <authorList>
            <person name="Goeker M."/>
        </authorList>
    </citation>
    <scope>NUCLEOTIDE SEQUENCE [LARGE SCALE GENOMIC DNA]</scope>
    <source>
        <strain evidence="5 6">DSM 19570</strain>
    </source>
</reference>
<dbReference type="EMBL" id="SHKP01000006">
    <property type="protein sequence ID" value="RZT97695.1"/>
    <property type="molecule type" value="Genomic_DNA"/>
</dbReference>
<evidence type="ECO:0000313" key="5">
    <source>
        <dbReference type="EMBL" id="RZT97695.1"/>
    </source>
</evidence>
<proteinExistence type="inferred from homology"/>
<evidence type="ECO:0000256" key="1">
    <source>
        <dbReference type="ARBA" id="ARBA00009477"/>
    </source>
</evidence>
<keyword evidence="2" id="KW-0175">Coiled coil</keyword>
<evidence type="ECO:0000259" key="3">
    <source>
        <dbReference type="Pfam" id="PF25917"/>
    </source>
</evidence>
<name>A0A4V2FTD1_9BURK</name>
<dbReference type="Gene3D" id="1.10.287.470">
    <property type="entry name" value="Helix hairpin bin"/>
    <property type="match status" value="1"/>
</dbReference>
<organism evidence="5 6">
    <name type="scientific">Rivibacter subsaxonicus</name>
    <dbReference type="NCBI Taxonomy" id="457575"/>
    <lineage>
        <taxon>Bacteria</taxon>
        <taxon>Pseudomonadati</taxon>
        <taxon>Pseudomonadota</taxon>
        <taxon>Betaproteobacteria</taxon>
        <taxon>Burkholderiales</taxon>
        <taxon>Rivibacter</taxon>
    </lineage>
</organism>
<dbReference type="SUPFAM" id="SSF111369">
    <property type="entry name" value="HlyD-like secretion proteins"/>
    <property type="match status" value="1"/>
</dbReference>
<comment type="caution">
    <text evidence="5">The sequence shown here is derived from an EMBL/GenBank/DDBJ whole genome shotgun (WGS) entry which is preliminary data.</text>
</comment>
<protein>
    <submittedName>
        <fullName evidence="5">RND family efflux transporter MFP subunit</fullName>
    </submittedName>
</protein>
<feature type="coiled-coil region" evidence="2">
    <location>
        <begin position="112"/>
        <end position="139"/>
    </location>
</feature>
<dbReference type="Pfam" id="PF25954">
    <property type="entry name" value="Beta-barrel_RND_2"/>
    <property type="match status" value="1"/>
</dbReference>
<dbReference type="PANTHER" id="PTHR30469">
    <property type="entry name" value="MULTIDRUG RESISTANCE PROTEIN MDTA"/>
    <property type="match status" value="1"/>
</dbReference>
<dbReference type="Proteomes" id="UP000293671">
    <property type="component" value="Unassembled WGS sequence"/>
</dbReference>
<dbReference type="Pfam" id="PF25917">
    <property type="entry name" value="BSH_RND"/>
    <property type="match status" value="1"/>
</dbReference>
<evidence type="ECO:0000259" key="4">
    <source>
        <dbReference type="Pfam" id="PF25954"/>
    </source>
</evidence>
<dbReference type="InterPro" id="IPR006143">
    <property type="entry name" value="RND_pump_MFP"/>
</dbReference>
<dbReference type="InterPro" id="IPR058792">
    <property type="entry name" value="Beta-barrel_RND_2"/>
</dbReference>
<dbReference type="NCBIfam" id="TIGR01730">
    <property type="entry name" value="RND_mfp"/>
    <property type="match status" value="1"/>
</dbReference>
<dbReference type="InterPro" id="IPR058625">
    <property type="entry name" value="MdtA-like_BSH"/>
</dbReference>
<dbReference type="PANTHER" id="PTHR30469:SF15">
    <property type="entry name" value="HLYD FAMILY OF SECRETION PROTEINS"/>
    <property type="match status" value="1"/>
</dbReference>
<dbReference type="Gene3D" id="2.40.50.100">
    <property type="match status" value="1"/>
</dbReference>
<gene>
    <name evidence="5" type="ORF">EV670_2088</name>
</gene>
<evidence type="ECO:0000256" key="2">
    <source>
        <dbReference type="SAM" id="Coils"/>
    </source>
</evidence>
<dbReference type="Gene3D" id="2.40.30.170">
    <property type="match status" value="1"/>
</dbReference>
<accession>A0A4V2FTD1</accession>
<dbReference type="RefSeq" id="WP_130431808.1">
    <property type="nucleotide sequence ID" value="NZ_SHKP01000006.1"/>
</dbReference>
<dbReference type="AlphaFoldDB" id="A0A4V2FTD1"/>
<dbReference type="GO" id="GO:0015562">
    <property type="term" value="F:efflux transmembrane transporter activity"/>
    <property type="evidence" value="ECO:0007669"/>
    <property type="project" value="TreeGrafter"/>
</dbReference>
<dbReference type="OrthoDB" id="5502471at2"/>
<keyword evidence="6" id="KW-1185">Reference proteome</keyword>
<feature type="domain" description="CusB-like beta-barrel" evidence="4">
    <location>
        <begin position="226"/>
        <end position="296"/>
    </location>
</feature>
<sequence length="400" mass="41937">MSSTVRRWKPWLVVGLVVAVVVLLLARSLIARRAQMPSAQAATAPAAALQLGSADVVQARMRELERSLEVSGALKAVNSAVVKARVAGEVKSLTVREGDRVRAGQLLGQIDATEYQWKLRQAQEQAAASRAQLDIAERALENNRALVDQGFISKNAVDTSVSNAAAARATLQASNAAAELARKAVADAELRAPIDGIVSVRAVQPGERVGIDARIVEIVDLARIELEAAVAPDAAAQLKVGAPARLRVDGIDGDVKARVARINPAAQAGSRAITVYLEVDPHPALRQGLFATGRIELERAKVFAAPESAVRLDQNPPYVMQVLADNVRQKNVETGMRGYADGVPMLELRNLGGADAAPMLLLTGAVGSVRDGTSVRLGTDIELPATAPALASAAAASAAR</sequence>
<evidence type="ECO:0000313" key="6">
    <source>
        <dbReference type="Proteomes" id="UP000293671"/>
    </source>
</evidence>
<feature type="domain" description="Multidrug resistance protein MdtA-like barrel-sandwich hybrid" evidence="3">
    <location>
        <begin position="79"/>
        <end position="209"/>
    </location>
</feature>
<comment type="similarity">
    <text evidence="1">Belongs to the membrane fusion protein (MFP) (TC 8.A.1) family.</text>
</comment>